<protein>
    <submittedName>
        <fullName evidence="1">Uncharacterized protein</fullName>
    </submittedName>
</protein>
<dbReference type="EMBL" id="NVSR01000085">
    <property type="protein sequence ID" value="PCI26775.1"/>
    <property type="molecule type" value="Genomic_DNA"/>
</dbReference>
<proteinExistence type="predicted"/>
<dbReference type="Proteomes" id="UP000218113">
    <property type="component" value="Unassembled WGS sequence"/>
</dbReference>
<gene>
    <name evidence="1" type="ORF">COB67_09830</name>
</gene>
<reference evidence="2" key="1">
    <citation type="submission" date="2017-08" db="EMBL/GenBank/DDBJ databases">
        <title>A dynamic microbial community with high functional redundancy inhabits the cold, oxic subseafloor aquifer.</title>
        <authorList>
            <person name="Tully B.J."/>
            <person name="Wheat C.G."/>
            <person name="Glazer B.T."/>
            <person name="Huber J.A."/>
        </authorList>
    </citation>
    <scope>NUCLEOTIDE SEQUENCE [LARGE SCALE GENOMIC DNA]</scope>
</reference>
<accession>A0A2A4T0T8</accession>
<sequence>MLEATKQETQATLIFEKINRDKALFLRIACTLPQFDPESFEHYEVNRIVAIRDKEKTLRVSPLKQGSTAAACKQIGKSLRELQGNMTGALQDQYMRDENLFIIEKVCSSTGSRS</sequence>
<name>A0A2A4T0T8_9DELT</name>
<dbReference type="AlphaFoldDB" id="A0A2A4T0T8"/>
<organism evidence="1 2">
    <name type="scientific">SAR324 cluster bacterium</name>
    <dbReference type="NCBI Taxonomy" id="2024889"/>
    <lineage>
        <taxon>Bacteria</taxon>
        <taxon>Deltaproteobacteria</taxon>
        <taxon>SAR324 cluster</taxon>
    </lineage>
</organism>
<comment type="caution">
    <text evidence="1">The sequence shown here is derived from an EMBL/GenBank/DDBJ whole genome shotgun (WGS) entry which is preliminary data.</text>
</comment>
<evidence type="ECO:0000313" key="1">
    <source>
        <dbReference type="EMBL" id="PCI26775.1"/>
    </source>
</evidence>
<evidence type="ECO:0000313" key="2">
    <source>
        <dbReference type="Proteomes" id="UP000218113"/>
    </source>
</evidence>